<keyword evidence="2 4" id="KW-0418">Kinase</keyword>
<dbReference type="SUPFAM" id="SSF53613">
    <property type="entry name" value="Ribokinase-like"/>
    <property type="match status" value="1"/>
</dbReference>
<dbReference type="Pfam" id="PF00294">
    <property type="entry name" value="PfkB"/>
    <property type="match status" value="1"/>
</dbReference>
<dbReference type="InterPro" id="IPR002173">
    <property type="entry name" value="Carboh/pur_kinase_PfkB_CS"/>
</dbReference>
<dbReference type="InterPro" id="IPR029056">
    <property type="entry name" value="Ribokinase-like"/>
</dbReference>
<dbReference type="EC" id="2.7.1.-" evidence="4"/>
<evidence type="ECO:0000256" key="2">
    <source>
        <dbReference type="ARBA" id="ARBA00022777"/>
    </source>
</evidence>
<dbReference type="PROSITE" id="PS00584">
    <property type="entry name" value="PFKB_KINASES_2"/>
    <property type="match status" value="1"/>
</dbReference>
<dbReference type="EMBL" id="JBFRYC010000007">
    <property type="protein sequence ID" value="MEX1662586.1"/>
    <property type="molecule type" value="Genomic_DNA"/>
</dbReference>
<evidence type="ECO:0000256" key="1">
    <source>
        <dbReference type="ARBA" id="ARBA00022679"/>
    </source>
</evidence>
<accession>A0ABV3TLY0</accession>
<evidence type="ECO:0000259" key="3">
    <source>
        <dbReference type="Pfam" id="PF00294"/>
    </source>
</evidence>
<gene>
    <name evidence="4" type="ORF">AB4874_13140</name>
</gene>
<dbReference type="PANTHER" id="PTHR10584">
    <property type="entry name" value="SUGAR KINASE"/>
    <property type="match status" value="1"/>
</dbReference>
<dbReference type="GO" id="GO:0016301">
    <property type="term" value="F:kinase activity"/>
    <property type="evidence" value="ECO:0007669"/>
    <property type="project" value="UniProtKB-KW"/>
</dbReference>
<reference evidence="4 5" key="1">
    <citation type="journal article" date="2011" name="Int. J. Syst. Evol. Microbiol.">
        <title>Zhongshania antarctica gen. nov., sp. nov. and Zhongshania guokunii sp. nov., gammaproteobacteria respectively isolated from coastal attached (fast) ice and surface seawater of the Antarctic.</title>
        <authorList>
            <person name="Li H.J."/>
            <person name="Zhang X.Y."/>
            <person name="Chen C.X."/>
            <person name="Zhang Y.J."/>
            <person name="Gao Z.M."/>
            <person name="Yu Y."/>
            <person name="Chen X.L."/>
            <person name="Chen B."/>
            <person name="Zhang Y.Z."/>
        </authorList>
    </citation>
    <scope>NUCLEOTIDE SEQUENCE [LARGE SCALE GENOMIC DNA]</scope>
    <source>
        <strain evidence="4 5">15-R06ZXC-3</strain>
    </source>
</reference>
<proteinExistence type="predicted"/>
<keyword evidence="5" id="KW-1185">Reference proteome</keyword>
<comment type="caution">
    <text evidence="4">The sequence shown here is derived from an EMBL/GenBank/DDBJ whole genome shotgun (WGS) entry which is preliminary data.</text>
</comment>
<organism evidence="4 5">
    <name type="scientific">Thioclava arctica</name>
    <dbReference type="NCBI Taxonomy" id="3238301"/>
    <lineage>
        <taxon>Bacteria</taxon>
        <taxon>Pseudomonadati</taxon>
        <taxon>Pseudomonadota</taxon>
        <taxon>Alphaproteobacteria</taxon>
        <taxon>Rhodobacterales</taxon>
        <taxon>Paracoccaceae</taxon>
        <taxon>Thioclava</taxon>
    </lineage>
</organism>
<dbReference type="PANTHER" id="PTHR10584:SF166">
    <property type="entry name" value="RIBOKINASE"/>
    <property type="match status" value="1"/>
</dbReference>
<name>A0ABV3TLY0_9RHOB</name>
<sequence length="305" mass="32629">MQSPLATVGNVNVDLILGPLSPWPVPGSEVLCPDSDLRVGGAAGNVALTWRAWNLPFQCASSTGDDHFGDWLRAGFGSTADHWSRTSGSTTISVGVTHPDAERTFLTTVGHLPEFSWRDVERQLDWDALRGGTIILCGSFLTERLSADYGRLFDRAAQEQIAIALDTGWPIHGWNEETRARALHWVARSQIVLLNEIEATSLTATATPEAALESLARHQPKSGISVVKLGPKGAIARQHAKTIRAIAPQVGVKDTIGAGDVFNAAFIASLSQCTPLAQALDHAVATASLAVSTNPRCYIHQEVSV</sequence>
<dbReference type="Gene3D" id="3.40.1190.20">
    <property type="match status" value="1"/>
</dbReference>
<protein>
    <submittedName>
        <fullName evidence="4">Carbohydrate kinase family protein</fullName>
        <ecNumber evidence="4">2.7.1.-</ecNumber>
    </submittedName>
</protein>
<keyword evidence="1 4" id="KW-0808">Transferase</keyword>
<evidence type="ECO:0000313" key="4">
    <source>
        <dbReference type="EMBL" id="MEX1662586.1"/>
    </source>
</evidence>
<feature type="domain" description="Carbohydrate kinase PfkB" evidence="3">
    <location>
        <begin position="5"/>
        <end position="292"/>
    </location>
</feature>
<dbReference type="Proteomes" id="UP001557465">
    <property type="component" value="Unassembled WGS sequence"/>
</dbReference>
<dbReference type="InterPro" id="IPR011611">
    <property type="entry name" value="PfkB_dom"/>
</dbReference>
<evidence type="ECO:0000313" key="5">
    <source>
        <dbReference type="Proteomes" id="UP001557465"/>
    </source>
</evidence>
<dbReference type="RefSeq" id="WP_368392315.1">
    <property type="nucleotide sequence ID" value="NZ_JBFRYC010000007.1"/>
</dbReference>